<dbReference type="EMBL" id="GBRH01280554">
    <property type="protein sequence ID" value="JAD17341.1"/>
    <property type="molecule type" value="Transcribed_RNA"/>
</dbReference>
<name>A0A0A8XTX0_ARUDO</name>
<evidence type="ECO:0000313" key="1">
    <source>
        <dbReference type="EMBL" id="JAD17341.1"/>
    </source>
</evidence>
<reference evidence="1" key="2">
    <citation type="journal article" date="2015" name="Data Brief">
        <title>Shoot transcriptome of the giant reed, Arundo donax.</title>
        <authorList>
            <person name="Barrero R.A."/>
            <person name="Guerrero F.D."/>
            <person name="Moolhuijzen P."/>
            <person name="Goolsby J.A."/>
            <person name="Tidwell J."/>
            <person name="Bellgard S.E."/>
            <person name="Bellgard M.I."/>
        </authorList>
    </citation>
    <scope>NUCLEOTIDE SEQUENCE</scope>
    <source>
        <tissue evidence="1">Shoot tissue taken approximately 20 cm above the soil surface</tissue>
    </source>
</reference>
<protein>
    <submittedName>
        <fullName evidence="1">Uncharacterized protein</fullName>
    </submittedName>
</protein>
<sequence length="56" mass="6623">MHQQNKSCWSNFVWFNPFMNPIMNSTHKISGVTRVNNLYPIKHVENHGEIAEEETH</sequence>
<reference evidence="1" key="1">
    <citation type="submission" date="2014-09" db="EMBL/GenBank/DDBJ databases">
        <authorList>
            <person name="Magalhaes I.L.F."/>
            <person name="Oliveira U."/>
            <person name="Santos F.R."/>
            <person name="Vidigal T.H.D.A."/>
            <person name="Brescovit A.D."/>
            <person name="Santos A.J."/>
        </authorList>
    </citation>
    <scope>NUCLEOTIDE SEQUENCE</scope>
    <source>
        <tissue evidence="1">Shoot tissue taken approximately 20 cm above the soil surface</tissue>
    </source>
</reference>
<dbReference type="AlphaFoldDB" id="A0A0A8XTX0"/>
<organism evidence="1">
    <name type="scientific">Arundo donax</name>
    <name type="common">Giant reed</name>
    <name type="synonym">Donax arundinaceus</name>
    <dbReference type="NCBI Taxonomy" id="35708"/>
    <lineage>
        <taxon>Eukaryota</taxon>
        <taxon>Viridiplantae</taxon>
        <taxon>Streptophyta</taxon>
        <taxon>Embryophyta</taxon>
        <taxon>Tracheophyta</taxon>
        <taxon>Spermatophyta</taxon>
        <taxon>Magnoliopsida</taxon>
        <taxon>Liliopsida</taxon>
        <taxon>Poales</taxon>
        <taxon>Poaceae</taxon>
        <taxon>PACMAD clade</taxon>
        <taxon>Arundinoideae</taxon>
        <taxon>Arundineae</taxon>
        <taxon>Arundo</taxon>
    </lineage>
</organism>
<accession>A0A0A8XTX0</accession>
<proteinExistence type="predicted"/>